<reference evidence="8" key="1">
    <citation type="submission" date="2018-06" db="EMBL/GenBank/DDBJ databases">
        <title>Complete genome of Pseudomonas insecticola strain QZS01.</title>
        <authorList>
            <person name="Wang J."/>
            <person name="Su Q."/>
        </authorList>
    </citation>
    <scope>NUCLEOTIDE SEQUENCE [LARGE SCALE GENOMIC DNA]</scope>
    <source>
        <strain evidence="8">QZS01</strain>
    </source>
</reference>
<evidence type="ECO:0000256" key="4">
    <source>
        <dbReference type="ARBA" id="ARBA00023263"/>
    </source>
</evidence>
<evidence type="ECO:0000313" key="7">
    <source>
        <dbReference type="EMBL" id="AZS49489.1"/>
    </source>
</evidence>
<proteinExistence type="inferred from homology"/>
<evidence type="ECO:0000313" key="8">
    <source>
        <dbReference type="Proteomes" id="UP000273143"/>
    </source>
</evidence>
<dbReference type="Gene3D" id="2.60.40.1090">
    <property type="entry name" value="Fimbrial-type adhesion domain"/>
    <property type="match status" value="1"/>
</dbReference>
<protein>
    <submittedName>
        <fullName evidence="7">Type 1 fimbrial protein</fullName>
    </submittedName>
</protein>
<dbReference type="KEGG" id="emo:DM558_01275"/>
<evidence type="ECO:0000256" key="3">
    <source>
        <dbReference type="ARBA" id="ARBA00022729"/>
    </source>
</evidence>
<comment type="similarity">
    <text evidence="2">Belongs to the fimbrial protein family.</text>
</comment>
<evidence type="ECO:0000256" key="1">
    <source>
        <dbReference type="ARBA" id="ARBA00004561"/>
    </source>
</evidence>
<dbReference type="InterPro" id="IPR036937">
    <property type="entry name" value="Adhesion_dom_fimbrial_sf"/>
</dbReference>
<feature type="domain" description="Fimbrial-type adhesion" evidence="6">
    <location>
        <begin position="28"/>
        <end position="173"/>
    </location>
</feature>
<accession>A0A3S9XAM8</accession>
<gene>
    <name evidence="7" type="ORF">DM558_01275</name>
</gene>
<name>A0A3S9XAM8_9GAMM</name>
<dbReference type="EMBL" id="CP029822">
    <property type="protein sequence ID" value="AZS49489.1"/>
    <property type="molecule type" value="Genomic_DNA"/>
</dbReference>
<dbReference type="RefSeq" id="WP_127161700.1">
    <property type="nucleotide sequence ID" value="NZ_CP029822.1"/>
</dbReference>
<dbReference type="InterPro" id="IPR008966">
    <property type="entry name" value="Adhesion_dom_sf"/>
</dbReference>
<dbReference type="GO" id="GO:0009289">
    <property type="term" value="C:pilus"/>
    <property type="evidence" value="ECO:0007669"/>
    <property type="project" value="UniProtKB-SubCell"/>
</dbReference>
<dbReference type="InterPro" id="IPR000259">
    <property type="entry name" value="Adhesion_dom_fimbrial"/>
</dbReference>
<dbReference type="PANTHER" id="PTHR33420:SF3">
    <property type="entry name" value="FIMBRIAL SUBUNIT ELFA"/>
    <property type="match status" value="1"/>
</dbReference>
<dbReference type="GO" id="GO:0043709">
    <property type="term" value="P:cell adhesion involved in single-species biofilm formation"/>
    <property type="evidence" value="ECO:0007669"/>
    <property type="project" value="TreeGrafter"/>
</dbReference>
<dbReference type="SUPFAM" id="SSF49401">
    <property type="entry name" value="Bacterial adhesins"/>
    <property type="match status" value="1"/>
</dbReference>
<dbReference type="Proteomes" id="UP000273143">
    <property type="component" value="Chromosome"/>
</dbReference>
<keyword evidence="4" id="KW-0281">Fimbrium</keyword>
<comment type="subcellular location">
    <subcellularLocation>
        <location evidence="1">Fimbrium</location>
    </subcellularLocation>
</comment>
<evidence type="ECO:0000259" key="6">
    <source>
        <dbReference type="Pfam" id="PF00419"/>
    </source>
</evidence>
<organism evidence="7 8">
    <name type="scientific">Entomomonas moraniae</name>
    <dbReference type="NCBI Taxonomy" id="2213226"/>
    <lineage>
        <taxon>Bacteria</taxon>
        <taxon>Pseudomonadati</taxon>
        <taxon>Pseudomonadota</taxon>
        <taxon>Gammaproteobacteria</taxon>
        <taxon>Pseudomonadales</taxon>
        <taxon>Pseudomonadaceae</taxon>
        <taxon>Entomomonas</taxon>
    </lineage>
</organism>
<feature type="chain" id="PRO_5019262499" evidence="5">
    <location>
        <begin position="24"/>
        <end position="174"/>
    </location>
</feature>
<evidence type="ECO:0000256" key="2">
    <source>
        <dbReference type="ARBA" id="ARBA00006671"/>
    </source>
</evidence>
<dbReference type="AlphaFoldDB" id="A0A3S9XAM8"/>
<feature type="signal peptide" evidence="5">
    <location>
        <begin position="1"/>
        <end position="23"/>
    </location>
</feature>
<dbReference type="PANTHER" id="PTHR33420">
    <property type="entry name" value="FIMBRIAL SUBUNIT ELFA-RELATED"/>
    <property type="match status" value="1"/>
</dbReference>
<dbReference type="Pfam" id="PF00419">
    <property type="entry name" value="Fimbrial"/>
    <property type="match status" value="1"/>
</dbReference>
<keyword evidence="3 5" id="KW-0732">Signal</keyword>
<evidence type="ECO:0000256" key="5">
    <source>
        <dbReference type="SAM" id="SignalP"/>
    </source>
</evidence>
<sequence>MKKNTLILTSIILGFQLVNTANAADGTIQFTGNILDTACTVNTESQNQTVNLGNVSTSAFPSAGATAAPARFTIKLSDCPSSVANASVRFDGSPDTTNSHILALDSGQTAKNVGIAIYEQNSSTLIPLATDSQKVALTADTTNELTYIAKYYATAYPVTAGTANATTSFTIIYN</sequence>
<dbReference type="InterPro" id="IPR050263">
    <property type="entry name" value="Bact_Fimbrial_Adh_Pro"/>
</dbReference>
<keyword evidence="8" id="KW-1185">Reference proteome</keyword>